<evidence type="ECO:0000313" key="1">
    <source>
        <dbReference type="EMBL" id="ABW31865.1"/>
    </source>
</evidence>
<dbReference type="Proteomes" id="UP000000268">
    <property type="component" value="Plasmid pREB2"/>
</dbReference>
<keyword evidence="2" id="KW-1185">Reference proteome</keyword>
<dbReference type="HOGENOM" id="CLU_3303014_0_0_3"/>
<proteinExistence type="predicted"/>
<dbReference type="AlphaFoldDB" id="A8ZM96"/>
<dbReference type="KEGG" id="amr:AM1_B0140"/>
<organism evidence="1 2">
    <name type="scientific">Acaryochloris marina (strain MBIC 11017)</name>
    <dbReference type="NCBI Taxonomy" id="329726"/>
    <lineage>
        <taxon>Bacteria</taxon>
        <taxon>Bacillati</taxon>
        <taxon>Cyanobacteriota</taxon>
        <taxon>Cyanophyceae</taxon>
        <taxon>Acaryochloridales</taxon>
        <taxon>Acaryochloridaceae</taxon>
        <taxon>Acaryochloris</taxon>
    </lineage>
</organism>
<sequence>MLYQTSRKRGNPLSFARNLFTDYDDRVLGWWGMQGHGGR</sequence>
<name>A8ZM96_ACAM1</name>
<keyword evidence="1" id="KW-0614">Plasmid</keyword>
<gene>
    <name evidence="1" type="ordered locus">AM1_B0140</name>
</gene>
<geneLocation type="plasmid" evidence="1 2">
    <name>pREB2</name>
</geneLocation>
<accession>A8ZM96</accession>
<dbReference type="EMBL" id="CP000839">
    <property type="protein sequence ID" value="ABW31865.1"/>
    <property type="molecule type" value="Genomic_DNA"/>
</dbReference>
<evidence type="ECO:0000313" key="2">
    <source>
        <dbReference type="Proteomes" id="UP000000268"/>
    </source>
</evidence>
<protein>
    <submittedName>
        <fullName evidence="1">Uncharacterized protein</fullName>
    </submittedName>
</protein>
<reference evidence="1 2" key="1">
    <citation type="journal article" date="2008" name="Proc. Natl. Acad. Sci. U.S.A.">
        <title>Niche adaptation and genome expansion in the chlorophyll d-producing cyanobacterium Acaryochloris marina.</title>
        <authorList>
            <person name="Swingley W.D."/>
            <person name="Chen M."/>
            <person name="Cheung P.C."/>
            <person name="Conrad A.L."/>
            <person name="Dejesa L.C."/>
            <person name="Hao J."/>
            <person name="Honchak B.M."/>
            <person name="Karbach L.E."/>
            <person name="Kurdoglu A."/>
            <person name="Lahiri S."/>
            <person name="Mastrian S.D."/>
            <person name="Miyashita H."/>
            <person name="Page L."/>
            <person name="Ramakrishna P."/>
            <person name="Satoh S."/>
            <person name="Sattley W.M."/>
            <person name="Shimada Y."/>
            <person name="Taylor H.L."/>
            <person name="Tomo T."/>
            <person name="Tsuchiya T."/>
            <person name="Wang Z.T."/>
            <person name="Raymond J."/>
            <person name="Mimuro M."/>
            <person name="Blankenship R.E."/>
            <person name="Touchman J.W."/>
        </authorList>
    </citation>
    <scope>NUCLEOTIDE SEQUENCE [LARGE SCALE GENOMIC DNA]</scope>
    <source>
        <strain evidence="2">MBIC 11017</strain>
        <plasmid evidence="2">Plasmid pREB2</plasmid>
    </source>
</reference>